<sequence length="98" mass="10666">MLDIILALILGKGPPPIPVGLCDIRRHNGARVTTRAWVKSTTYSNPLLPNHAYALLHEDAGTSRCEVLILARGVRSRTRIQITGNVSNGTLTNVTLVR</sequence>
<gene>
    <name evidence="1" type="ORF">MaMVDC_59</name>
</gene>
<dbReference type="RefSeq" id="YP_009217743.1">
    <property type="nucleotide sequence ID" value="NC_029002.1"/>
</dbReference>
<accession>A0A075BU20</accession>
<evidence type="ECO:0000313" key="2">
    <source>
        <dbReference type="Proteomes" id="UP000028567"/>
    </source>
</evidence>
<dbReference type="EMBL" id="KF356199">
    <property type="protein sequence ID" value="AGR48624.1"/>
    <property type="molecule type" value="Genomic_DNA"/>
</dbReference>
<dbReference type="GeneID" id="26643237"/>
<reference evidence="1 2" key="1">
    <citation type="submission" date="2013-07" db="EMBL/GenBank/DDBJ databases">
        <title>Sequencing and analysis of the complete genome of Microcystis aeruginosa phage MaMV-DC.</title>
        <authorList>
            <person name="Ou T."/>
            <person name="Li S.H."/>
            <person name="Zhang Q.Y."/>
        </authorList>
    </citation>
    <scope>NUCLEOTIDE SEQUENCE [LARGE SCALE GENOMIC DNA]</scope>
</reference>
<organism evidence="1 2">
    <name type="scientific">Microcystis phage MaMV-DC</name>
    <dbReference type="NCBI Taxonomy" id="1357715"/>
    <lineage>
        <taxon>Viruses</taxon>
        <taxon>Duplodnaviria</taxon>
        <taxon>Heunggongvirae</taxon>
        <taxon>Uroviricota</taxon>
        <taxon>Caudoviricetes</taxon>
        <taxon>Fukuivirus</taxon>
        <taxon>Fukuivirus MVDC</taxon>
    </lineage>
</organism>
<evidence type="ECO:0000313" key="1">
    <source>
        <dbReference type="EMBL" id="AGR48624.1"/>
    </source>
</evidence>
<keyword evidence="2" id="KW-1185">Reference proteome</keyword>
<name>A0A075BU20_9CAUD</name>
<proteinExistence type="predicted"/>
<dbReference type="Proteomes" id="UP000028567">
    <property type="component" value="Segment"/>
</dbReference>
<protein>
    <submittedName>
        <fullName evidence="1">Uncharacterized protein</fullName>
    </submittedName>
</protein>
<dbReference type="KEGG" id="vg:26643237"/>